<protein>
    <submittedName>
        <fullName evidence="6">LysR family transcriptional regulator</fullName>
    </submittedName>
</protein>
<proteinExistence type="inferred from homology"/>
<keyword evidence="4" id="KW-0804">Transcription</keyword>
<dbReference type="RefSeq" id="WP_061553765.1">
    <property type="nucleotide sequence ID" value="NZ_LXEX01000005.1"/>
</dbReference>
<dbReference type="AlphaFoldDB" id="A0AA91EHK3"/>
<feature type="domain" description="HTH lysR-type" evidence="5">
    <location>
        <begin position="3"/>
        <end position="60"/>
    </location>
</feature>
<reference evidence="6 7" key="1">
    <citation type="submission" date="2016-04" db="EMBL/GenBank/DDBJ databases">
        <title>ATOL: Assembling a taxonomically balanced genome-scale reconstruction of the evolutionary history of the Enterobacteriaceae.</title>
        <authorList>
            <person name="Plunkett G.III."/>
            <person name="Neeno-Eckwall E.C."/>
            <person name="Glasner J.D."/>
            <person name="Perna N.T."/>
        </authorList>
    </citation>
    <scope>NUCLEOTIDE SEQUENCE [LARGE SCALE GENOMIC DNA]</scope>
    <source>
        <strain evidence="6 7">ATCC 12841</strain>
    </source>
</reference>
<dbReference type="InterPro" id="IPR005119">
    <property type="entry name" value="LysR_subst-bd"/>
</dbReference>
<dbReference type="EMBL" id="LXEX01000005">
    <property type="protein sequence ID" value="OAT60914.1"/>
    <property type="molecule type" value="Genomic_DNA"/>
</dbReference>
<comment type="caution">
    <text evidence="6">The sequence shown here is derived from an EMBL/GenBank/DDBJ whole genome shotgun (WGS) entry which is preliminary data.</text>
</comment>
<keyword evidence="3" id="KW-0238">DNA-binding</keyword>
<gene>
    <name evidence="6" type="ORF">M993_00388</name>
</gene>
<dbReference type="PANTHER" id="PTHR30537">
    <property type="entry name" value="HTH-TYPE TRANSCRIPTIONAL REGULATOR"/>
    <property type="match status" value="1"/>
</dbReference>
<comment type="similarity">
    <text evidence="1">Belongs to the LysR transcriptional regulatory family.</text>
</comment>
<organism evidence="6 7">
    <name type="scientific">Obesumbacterium proteus ATCC 12841</name>
    <dbReference type="NCBI Taxonomy" id="1354268"/>
    <lineage>
        <taxon>Bacteria</taxon>
        <taxon>Pseudomonadati</taxon>
        <taxon>Pseudomonadota</taxon>
        <taxon>Gammaproteobacteria</taxon>
        <taxon>Enterobacterales</taxon>
        <taxon>Hafniaceae</taxon>
        <taxon>Obesumbacterium</taxon>
    </lineage>
</organism>
<dbReference type="SUPFAM" id="SSF46785">
    <property type="entry name" value="Winged helix' DNA-binding domain"/>
    <property type="match status" value="1"/>
</dbReference>
<dbReference type="InterPro" id="IPR036390">
    <property type="entry name" value="WH_DNA-bd_sf"/>
</dbReference>
<name>A0AA91EHK3_9GAMM</name>
<evidence type="ECO:0000256" key="3">
    <source>
        <dbReference type="ARBA" id="ARBA00023125"/>
    </source>
</evidence>
<dbReference type="GO" id="GO:0006351">
    <property type="term" value="P:DNA-templated transcription"/>
    <property type="evidence" value="ECO:0007669"/>
    <property type="project" value="TreeGrafter"/>
</dbReference>
<dbReference type="InterPro" id="IPR000847">
    <property type="entry name" value="LysR_HTH_N"/>
</dbReference>
<keyword evidence="2" id="KW-0805">Transcription regulation</keyword>
<dbReference type="Pfam" id="PF00126">
    <property type="entry name" value="HTH_1"/>
    <property type="match status" value="1"/>
</dbReference>
<evidence type="ECO:0000256" key="2">
    <source>
        <dbReference type="ARBA" id="ARBA00023015"/>
    </source>
</evidence>
<dbReference type="GO" id="GO:0003700">
    <property type="term" value="F:DNA-binding transcription factor activity"/>
    <property type="evidence" value="ECO:0007669"/>
    <property type="project" value="InterPro"/>
</dbReference>
<sequence>MNVKISDFEPFIAVATFRSFRLAAEAAGVTSSAMSHSIRQLEERLKIRLFNRTTRSVSLTDAGHKLFESLHPLFDHAMDAIEAINDYRDTPMGTLRINAVRLGGRYRLAPLVAGFCKVYPDVRVEIIQDDNLVDIVSSEYDAGVRLREIIEKDMISIPLGQPVRYAVVASPEYLQTHASPKQPQDLLDHSCIQFRYPSGRSYQWQFSRDNERTGINVKGMLEVNDLDVSIGLALDGAGISYVLYEMAEPYINNGKLVSILEDWMTELPSFYLYYSNRKYASAAFQAFVEYIKTHH</sequence>
<evidence type="ECO:0000313" key="6">
    <source>
        <dbReference type="EMBL" id="OAT60914.1"/>
    </source>
</evidence>
<evidence type="ECO:0000313" key="7">
    <source>
        <dbReference type="Proteomes" id="UP000078431"/>
    </source>
</evidence>
<evidence type="ECO:0000256" key="1">
    <source>
        <dbReference type="ARBA" id="ARBA00009437"/>
    </source>
</evidence>
<evidence type="ECO:0000259" key="5">
    <source>
        <dbReference type="PROSITE" id="PS50931"/>
    </source>
</evidence>
<dbReference type="GO" id="GO:0043565">
    <property type="term" value="F:sequence-specific DNA binding"/>
    <property type="evidence" value="ECO:0007669"/>
    <property type="project" value="TreeGrafter"/>
</dbReference>
<dbReference type="SUPFAM" id="SSF53850">
    <property type="entry name" value="Periplasmic binding protein-like II"/>
    <property type="match status" value="1"/>
</dbReference>
<dbReference type="PANTHER" id="PTHR30537:SF1">
    <property type="entry name" value="HTH-TYPE TRANSCRIPTIONAL REGULATOR PGRR"/>
    <property type="match status" value="1"/>
</dbReference>
<dbReference type="CDD" id="cd08474">
    <property type="entry name" value="PBP2_CrgA_like_5"/>
    <property type="match status" value="1"/>
</dbReference>
<dbReference type="PROSITE" id="PS50931">
    <property type="entry name" value="HTH_LYSR"/>
    <property type="match status" value="1"/>
</dbReference>
<dbReference type="Gene3D" id="1.10.10.10">
    <property type="entry name" value="Winged helix-like DNA-binding domain superfamily/Winged helix DNA-binding domain"/>
    <property type="match status" value="1"/>
</dbReference>
<dbReference type="Proteomes" id="UP000078431">
    <property type="component" value="Unassembled WGS sequence"/>
</dbReference>
<dbReference type="InterPro" id="IPR058163">
    <property type="entry name" value="LysR-type_TF_proteobact-type"/>
</dbReference>
<dbReference type="Pfam" id="PF03466">
    <property type="entry name" value="LysR_substrate"/>
    <property type="match status" value="1"/>
</dbReference>
<dbReference type="FunFam" id="1.10.10.10:FF:000001">
    <property type="entry name" value="LysR family transcriptional regulator"/>
    <property type="match status" value="1"/>
</dbReference>
<evidence type="ECO:0000256" key="4">
    <source>
        <dbReference type="ARBA" id="ARBA00023163"/>
    </source>
</evidence>
<dbReference type="InterPro" id="IPR036388">
    <property type="entry name" value="WH-like_DNA-bd_sf"/>
</dbReference>
<accession>A0AA91EHK3</accession>
<dbReference type="Gene3D" id="3.40.190.290">
    <property type="match status" value="1"/>
</dbReference>
<keyword evidence="7" id="KW-1185">Reference proteome</keyword>